<evidence type="ECO:0000313" key="2">
    <source>
        <dbReference type="Proteomes" id="UP000233551"/>
    </source>
</evidence>
<proteinExistence type="predicted"/>
<protein>
    <submittedName>
        <fullName evidence="1">Uncharacterized protein</fullName>
    </submittedName>
</protein>
<reference evidence="1 2" key="1">
    <citation type="submission" date="2017-11" db="EMBL/GenBank/DDBJ databases">
        <title>De-novo sequencing of pomegranate (Punica granatum L.) genome.</title>
        <authorList>
            <person name="Akparov Z."/>
            <person name="Amiraslanov A."/>
            <person name="Hajiyeva S."/>
            <person name="Abbasov M."/>
            <person name="Kaur K."/>
            <person name="Hamwieh A."/>
            <person name="Solovyev V."/>
            <person name="Salamov A."/>
            <person name="Braich B."/>
            <person name="Kosarev P."/>
            <person name="Mahmoud A."/>
            <person name="Hajiyev E."/>
            <person name="Babayeva S."/>
            <person name="Izzatullayeva V."/>
            <person name="Mammadov A."/>
            <person name="Mammadov A."/>
            <person name="Sharifova S."/>
            <person name="Ojaghi J."/>
            <person name="Eynullazada K."/>
            <person name="Bayramov B."/>
            <person name="Abdulazimova A."/>
            <person name="Shahmuradov I."/>
        </authorList>
    </citation>
    <scope>NUCLEOTIDE SEQUENCE [LARGE SCALE GENOMIC DNA]</scope>
    <source>
        <strain evidence="2">cv. AG2017</strain>
        <tissue evidence="1">Leaf</tissue>
    </source>
</reference>
<accession>A0A2I0LBZ8</accession>
<dbReference type="EMBL" id="PGOL01000076">
    <property type="protein sequence ID" value="PKI77726.1"/>
    <property type="molecule type" value="Genomic_DNA"/>
</dbReference>
<keyword evidence="2" id="KW-1185">Reference proteome</keyword>
<comment type="caution">
    <text evidence="1">The sequence shown here is derived from an EMBL/GenBank/DDBJ whole genome shotgun (WGS) entry which is preliminary data.</text>
</comment>
<name>A0A2I0LBZ8_PUNGR</name>
<dbReference type="AlphaFoldDB" id="A0A2I0LBZ8"/>
<sequence length="101" mass="10786">MGGGPGRAGLQLNRAGPLEDWAGPPNAVWAAGLGRREQSWFGLSLWASCGCWGRVAGSWHRGAEGREFREGVSELRAKSVRELRANRESVSCGVFRTSSGG</sequence>
<organism evidence="1 2">
    <name type="scientific">Punica granatum</name>
    <name type="common">Pomegranate</name>
    <dbReference type="NCBI Taxonomy" id="22663"/>
    <lineage>
        <taxon>Eukaryota</taxon>
        <taxon>Viridiplantae</taxon>
        <taxon>Streptophyta</taxon>
        <taxon>Embryophyta</taxon>
        <taxon>Tracheophyta</taxon>
        <taxon>Spermatophyta</taxon>
        <taxon>Magnoliopsida</taxon>
        <taxon>eudicotyledons</taxon>
        <taxon>Gunneridae</taxon>
        <taxon>Pentapetalae</taxon>
        <taxon>rosids</taxon>
        <taxon>malvids</taxon>
        <taxon>Myrtales</taxon>
        <taxon>Lythraceae</taxon>
        <taxon>Punica</taxon>
    </lineage>
</organism>
<evidence type="ECO:0000313" key="1">
    <source>
        <dbReference type="EMBL" id="PKI77726.1"/>
    </source>
</evidence>
<dbReference type="Proteomes" id="UP000233551">
    <property type="component" value="Unassembled WGS sequence"/>
</dbReference>
<gene>
    <name evidence="1" type="ORF">CRG98_001850</name>
</gene>